<name>A0A9W7CW17_9STRA</name>
<protein>
    <submittedName>
        <fullName evidence="1">Unnamed protein product</fullName>
    </submittedName>
</protein>
<gene>
    <name evidence="1" type="ORF">Pfra01_001411400</name>
</gene>
<evidence type="ECO:0000313" key="1">
    <source>
        <dbReference type="EMBL" id="GMF42715.1"/>
    </source>
</evidence>
<reference evidence="1" key="1">
    <citation type="submission" date="2023-04" db="EMBL/GenBank/DDBJ databases">
        <title>Phytophthora fragariaefolia NBRC 109709.</title>
        <authorList>
            <person name="Ichikawa N."/>
            <person name="Sato H."/>
            <person name="Tonouchi N."/>
        </authorList>
    </citation>
    <scope>NUCLEOTIDE SEQUENCE</scope>
    <source>
        <strain evidence="1">NBRC 109709</strain>
    </source>
</reference>
<dbReference type="Proteomes" id="UP001165121">
    <property type="component" value="Unassembled WGS sequence"/>
</dbReference>
<sequence length="110" mass="12152">MRIDSPFPKVRVDVSRMQYQHLQLIGRPGLGPSLSPRGGSGGTLCASLAGEIPCGRQSTLCDEELEAGEHWIIPFWWIPLVLFQIADQMTAGGAGYPSRETRHRLSSAFW</sequence>
<evidence type="ECO:0000313" key="2">
    <source>
        <dbReference type="Proteomes" id="UP001165121"/>
    </source>
</evidence>
<dbReference type="AlphaFoldDB" id="A0A9W7CW17"/>
<proteinExistence type="predicted"/>
<accession>A0A9W7CW17</accession>
<dbReference type="EMBL" id="BSXT01001466">
    <property type="protein sequence ID" value="GMF42715.1"/>
    <property type="molecule type" value="Genomic_DNA"/>
</dbReference>
<keyword evidence="2" id="KW-1185">Reference proteome</keyword>
<organism evidence="1 2">
    <name type="scientific">Phytophthora fragariaefolia</name>
    <dbReference type="NCBI Taxonomy" id="1490495"/>
    <lineage>
        <taxon>Eukaryota</taxon>
        <taxon>Sar</taxon>
        <taxon>Stramenopiles</taxon>
        <taxon>Oomycota</taxon>
        <taxon>Peronosporomycetes</taxon>
        <taxon>Peronosporales</taxon>
        <taxon>Peronosporaceae</taxon>
        <taxon>Phytophthora</taxon>
    </lineage>
</organism>
<comment type="caution">
    <text evidence="1">The sequence shown here is derived from an EMBL/GenBank/DDBJ whole genome shotgun (WGS) entry which is preliminary data.</text>
</comment>